<organism evidence="1 2">
    <name type="scientific">Hydnomerulius pinastri MD-312</name>
    <dbReference type="NCBI Taxonomy" id="994086"/>
    <lineage>
        <taxon>Eukaryota</taxon>
        <taxon>Fungi</taxon>
        <taxon>Dikarya</taxon>
        <taxon>Basidiomycota</taxon>
        <taxon>Agaricomycotina</taxon>
        <taxon>Agaricomycetes</taxon>
        <taxon>Agaricomycetidae</taxon>
        <taxon>Boletales</taxon>
        <taxon>Boletales incertae sedis</taxon>
        <taxon>Leucogyrophana</taxon>
    </lineage>
</organism>
<evidence type="ECO:0000313" key="1">
    <source>
        <dbReference type="EMBL" id="KIJ58217.1"/>
    </source>
</evidence>
<reference evidence="1 2" key="1">
    <citation type="submission" date="2014-04" db="EMBL/GenBank/DDBJ databases">
        <title>Evolutionary Origins and Diversification of the Mycorrhizal Mutualists.</title>
        <authorList>
            <consortium name="DOE Joint Genome Institute"/>
            <consortium name="Mycorrhizal Genomics Consortium"/>
            <person name="Kohler A."/>
            <person name="Kuo A."/>
            <person name="Nagy L.G."/>
            <person name="Floudas D."/>
            <person name="Copeland A."/>
            <person name="Barry K.W."/>
            <person name="Cichocki N."/>
            <person name="Veneault-Fourrey C."/>
            <person name="LaButti K."/>
            <person name="Lindquist E.A."/>
            <person name="Lipzen A."/>
            <person name="Lundell T."/>
            <person name="Morin E."/>
            <person name="Murat C."/>
            <person name="Riley R."/>
            <person name="Ohm R."/>
            <person name="Sun H."/>
            <person name="Tunlid A."/>
            <person name="Henrissat B."/>
            <person name="Grigoriev I.V."/>
            <person name="Hibbett D.S."/>
            <person name="Martin F."/>
        </authorList>
    </citation>
    <scope>NUCLEOTIDE SEQUENCE [LARGE SCALE GENOMIC DNA]</scope>
    <source>
        <strain evidence="1 2">MD-312</strain>
    </source>
</reference>
<dbReference type="HOGENOM" id="CLU_023805_1_1_1"/>
<dbReference type="Proteomes" id="UP000053820">
    <property type="component" value="Unassembled WGS sequence"/>
</dbReference>
<accession>A0A0C9W790</accession>
<proteinExistence type="predicted"/>
<feature type="non-terminal residue" evidence="1">
    <location>
        <position position="1"/>
    </location>
</feature>
<evidence type="ECO:0008006" key="3">
    <source>
        <dbReference type="Google" id="ProtNLM"/>
    </source>
</evidence>
<dbReference type="SUPFAM" id="SSF52540">
    <property type="entry name" value="P-loop containing nucleoside triphosphate hydrolases"/>
    <property type="match status" value="1"/>
</dbReference>
<keyword evidence="2" id="KW-1185">Reference proteome</keyword>
<name>A0A0C9W790_9AGAM</name>
<dbReference type="OrthoDB" id="59699at2759"/>
<protein>
    <recommendedName>
        <fullName evidence="3">G domain-containing protein</fullName>
    </recommendedName>
</protein>
<dbReference type="EMBL" id="KN839968">
    <property type="protein sequence ID" value="KIJ58217.1"/>
    <property type="molecule type" value="Genomic_DNA"/>
</dbReference>
<gene>
    <name evidence="1" type="ORF">HYDPIDRAFT_103101</name>
</gene>
<dbReference type="AlphaFoldDB" id="A0A0C9W790"/>
<dbReference type="InterPro" id="IPR027417">
    <property type="entry name" value="P-loop_NTPase"/>
</dbReference>
<evidence type="ECO:0000313" key="2">
    <source>
        <dbReference type="Proteomes" id="UP000053820"/>
    </source>
</evidence>
<dbReference type="Gene3D" id="3.40.50.300">
    <property type="entry name" value="P-loop containing nucleotide triphosphate hydrolases"/>
    <property type="match status" value="1"/>
</dbReference>
<sequence length="247" mass="27974">FRILIIGRANAGKTTILQRVCRSTENPEIYDHNGNKVRKVVLALQPLVNAHGLHDIENEMIFKSNPGFVFHDSRGFEAGGSDELGRVQKFIAARADKPYLKDHLHAIWYCIPMDEHHRAFTAAETSFFTFGTGSVPVIMLFTKMDALHTEAFQKLRERGLSVDQAYKQVPEHTKKMFENMPHVKDLKQTLYPPKCHVCLYEMHEPSADSSALIRETASALGNDVLKQLFVSTQQNNLGICMEYALSK</sequence>